<dbReference type="EMBL" id="DWYR01000003">
    <property type="protein sequence ID" value="HJA98096.1"/>
    <property type="molecule type" value="Genomic_DNA"/>
</dbReference>
<feature type="domain" description="Lipocalin-like" evidence="2">
    <location>
        <begin position="96"/>
        <end position="177"/>
    </location>
</feature>
<proteinExistence type="predicted"/>
<evidence type="ECO:0000313" key="3">
    <source>
        <dbReference type="EMBL" id="HJA98096.1"/>
    </source>
</evidence>
<comment type="caution">
    <text evidence="3">The sequence shown here is derived from an EMBL/GenBank/DDBJ whole genome shotgun (WGS) entry which is preliminary data.</text>
</comment>
<sequence length="187" mass="20767">MKALRLLAIAALLIGLVACETKKTETFSGRIKRTTENSVTIVAENGRLITFTTENADLKHAYGMLEGNTATAEYEGKLEPTMPALKISTDPTYARAIGRWVESEPANPSAVKGFYIELKGVARSINMPERHYKSWEVGAEPNQIILRGTLKENGKSTPFEETATIVTENGKLTLSINNELWIRQNRR</sequence>
<dbReference type="AlphaFoldDB" id="A0A9D2ICB1"/>
<evidence type="ECO:0000259" key="2">
    <source>
        <dbReference type="Pfam" id="PF12702"/>
    </source>
</evidence>
<protein>
    <submittedName>
        <fullName evidence="3">Lipocalin family protein</fullName>
    </submittedName>
</protein>
<keyword evidence="1" id="KW-0732">Signal</keyword>
<evidence type="ECO:0000313" key="4">
    <source>
        <dbReference type="Proteomes" id="UP000824259"/>
    </source>
</evidence>
<reference evidence="3" key="1">
    <citation type="journal article" date="2021" name="PeerJ">
        <title>Extensive microbial diversity within the chicken gut microbiome revealed by metagenomics and culture.</title>
        <authorList>
            <person name="Gilroy R."/>
            <person name="Ravi A."/>
            <person name="Getino M."/>
            <person name="Pursley I."/>
            <person name="Horton D.L."/>
            <person name="Alikhan N.F."/>
            <person name="Baker D."/>
            <person name="Gharbi K."/>
            <person name="Hall N."/>
            <person name="Watson M."/>
            <person name="Adriaenssens E.M."/>
            <person name="Foster-Nyarko E."/>
            <person name="Jarju S."/>
            <person name="Secka A."/>
            <person name="Antonio M."/>
            <person name="Oren A."/>
            <person name="Chaudhuri R.R."/>
            <person name="La Ragione R."/>
            <person name="Hildebrand F."/>
            <person name="Pallen M.J."/>
        </authorList>
    </citation>
    <scope>NUCLEOTIDE SEQUENCE</scope>
    <source>
        <strain evidence="3">CHK169-11906</strain>
    </source>
</reference>
<evidence type="ECO:0000256" key="1">
    <source>
        <dbReference type="SAM" id="SignalP"/>
    </source>
</evidence>
<reference evidence="3" key="2">
    <citation type="submission" date="2021-04" db="EMBL/GenBank/DDBJ databases">
        <authorList>
            <person name="Gilroy R."/>
        </authorList>
    </citation>
    <scope>NUCLEOTIDE SEQUENCE</scope>
    <source>
        <strain evidence="3">CHK169-11906</strain>
    </source>
</reference>
<dbReference type="Gene3D" id="2.40.128.280">
    <property type="match status" value="1"/>
</dbReference>
<organism evidence="3 4">
    <name type="scientific">Candidatus Alistipes avicola</name>
    <dbReference type="NCBI Taxonomy" id="2838432"/>
    <lineage>
        <taxon>Bacteria</taxon>
        <taxon>Pseudomonadati</taxon>
        <taxon>Bacteroidota</taxon>
        <taxon>Bacteroidia</taxon>
        <taxon>Bacteroidales</taxon>
        <taxon>Rikenellaceae</taxon>
        <taxon>Alistipes</taxon>
    </lineage>
</organism>
<accession>A0A9D2ICB1</accession>
<dbReference type="Proteomes" id="UP000824259">
    <property type="component" value="Unassembled WGS sequence"/>
</dbReference>
<gene>
    <name evidence="3" type="ORF">H9779_00625</name>
</gene>
<feature type="signal peptide" evidence="1">
    <location>
        <begin position="1"/>
        <end position="18"/>
    </location>
</feature>
<dbReference type="Pfam" id="PF12702">
    <property type="entry name" value="Lipocalin_3"/>
    <property type="match status" value="1"/>
</dbReference>
<dbReference type="PROSITE" id="PS51257">
    <property type="entry name" value="PROKAR_LIPOPROTEIN"/>
    <property type="match status" value="1"/>
</dbReference>
<feature type="chain" id="PRO_5038410694" evidence="1">
    <location>
        <begin position="19"/>
        <end position="187"/>
    </location>
</feature>
<dbReference type="InterPro" id="IPR024311">
    <property type="entry name" value="Lipocalin-like"/>
</dbReference>
<name>A0A9D2ICB1_9BACT</name>